<dbReference type="Pfam" id="PF04286">
    <property type="entry name" value="DUF445"/>
    <property type="match status" value="1"/>
</dbReference>
<accession>W7Y0F6</accession>
<dbReference type="InterPro" id="IPR007383">
    <property type="entry name" value="DUF445"/>
</dbReference>
<keyword evidence="1" id="KW-0812">Transmembrane</keyword>
<organism evidence="2 3">
    <name type="scientific">Saccharicrinis fermentans DSM 9555 = JCM 21142</name>
    <dbReference type="NCBI Taxonomy" id="869213"/>
    <lineage>
        <taxon>Bacteria</taxon>
        <taxon>Pseudomonadati</taxon>
        <taxon>Bacteroidota</taxon>
        <taxon>Bacteroidia</taxon>
        <taxon>Marinilabiliales</taxon>
        <taxon>Marinilabiliaceae</taxon>
        <taxon>Saccharicrinis</taxon>
    </lineage>
</organism>
<dbReference type="Proteomes" id="UP000019402">
    <property type="component" value="Unassembled WGS sequence"/>
</dbReference>
<evidence type="ECO:0000313" key="2">
    <source>
        <dbReference type="EMBL" id="GAF04400.1"/>
    </source>
</evidence>
<reference evidence="2 3" key="1">
    <citation type="journal article" date="2014" name="Genome Announc.">
        <title>Draft Genome Sequence of Cytophaga fermentans JCM 21142T, a Facultative Anaerobe Isolated from Marine Mud.</title>
        <authorList>
            <person name="Starns D."/>
            <person name="Oshima K."/>
            <person name="Suda W."/>
            <person name="Iino T."/>
            <person name="Yuki M."/>
            <person name="Inoue J."/>
            <person name="Kitamura K."/>
            <person name="Iida T."/>
            <person name="Darby A."/>
            <person name="Hattori M."/>
            <person name="Ohkuma M."/>
        </authorList>
    </citation>
    <scope>NUCLEOTIDE SEQUENCE [LARGE SCALE GENOMIC DNA]</scope>
    <source>
        <strain evidence="2 3">JCM 21142</strain>
    </source>
</reference>
<evidence type="ECO:0000256" key="1">
    <source>
        <dbReference type="SAM" id="Phobius"/>
    </source>
</evidence>
<protein>
    <submittedName>
        <fullName evidence="2">Putative membrane protein</fullName>
    </submittedName>
</protein>
<feature type="transmembrane region" description="Helical" evidence="1">
    <location>
        <begin position="29"/>
        <end position="50"/>
    </location>
</feature>
<dbReference type="eggNOG" id="COG2733">
    <property type="taxonomic scope" value="Bacteria"/>
</dbReference>
<keyword evidence="1" id="KW-0472">Membrane</keyword>
<keyword evidence="1" id="KW-1133">Transmembrane helix</keyword>
<name>W7Y0F6_9BACT</name>
<proteinExistence type="predicted"/>
<dbReference type="GO" id="GO:0005886">
    <property type="term" value="C:plasma membrane"/>
    <property type="evidence" value="ECO:0007669"/>
    <property type="project" value="TreeGrafter"/>
</dbReference>
<gene>
    <name evidence="2" type="ORF">JCM21142_83104</name>
</gene>
<dbReference type="EMBL" id="BAMD01000044">
    <property type="protein sequence ID" value="GAF04400.1"/>
    <property type="molecule type" value="Genomic_DNA"/>
</dbReference>
<sequence>MVRLSLTKLDDVELVSQIEDKVGNDLQFIRLNGAVVGGLVGVFIATLRLML</sequence>
<dbReference type="AlphaFoldDB" id="W7Y0F6"/>
<dbReference type="PANTHER" id="PTHR38442">
    <property type="entry name" value="INNER MEMBRANE PROTEIN-RELATED"/>
    <property type="match status" value="1"/>
</dbReference>
<dbReference type="PANTHER" id="PTHR38442:SF1">
    <property type="entry name" value="INNER MEMBRANE PROTEIN"/>
    <property type="match status" value="1"/>
</dbReference>
<keyword evidence="3" id="KW-1185">Reference proteome</keyword>
<evidence type="ECO:0000313" key="3">
    <source>
        <dbReference type="Proteomes" id="UP000019402"/>
    </source>
</evidence>
<comment type="caution">
    <text evidence="2">The sequence shown here is derived from an EMBL/GenBank/DDBJ whole genome shotgun (WGS) entry which is preliminary data.</text>
</comment>